<dbReference type="GO" id="GO:0020037">
    <property type="term" value="F:heme binding"/>
    <property type="evidence" value="ECO:0007669"/>
    <property type="project" value="InterPro"/>
</dbReference>
<keyword evidence="3 6" id="KW-0349">Heme</keyword>
<dbReference type="GO" id="GO:0016705">
    <property type="term" value="F:oxidoreductase activity, acting on paired donors, with incorporation or reduction of molecular oxygen"/>
    <property type="evidence" value="ECO:0007669"/>
    <property type="project" value="InterPro"/>
</dbReference>
<keyword evidence="7" id="KW-0503">Monooxygenase</keyword>
<dbReference type="PRINTS" id="PR00385">
    <property type="entry name" value="P450"/>
</dbReference>
<dbReference type="InterPro" id="IPR017972">
    <property type="entry name" value="Cyt_P450_CS"/>
</dbReference>
<evidence type="ECO:0000256" key="6">
    <source>
        <dbReference type="PIRSR" id="PIRSR602401-1"/>
    </source>
</evidence>
<dbReference type="CDD" id="cd11062">
    <property type="entry name" value="CYP58-like"/>
    <property type="match status" value="1"/>
</dbReference>
<sequence length="496" mass="56499">MLSLYVAVLAGIYVTSVTIYRLYASPLAHFPGPKLAALTSWVEVWYDIVIGGQFTMQIEKWHKRYGPIIRIKPNEIHISDPDFYNQLFTTTAAYQKPDDWLYRFGYGTALFDTADHVHHNRRRAPLAGFFSRSNVLSFSSFMQNQIDELVKRLQNNYRGKVVCVNEAFDALTMDIISFYAFGLDYHSIEYPHFEAPFNAVTEDVARMVHIAGHFPWIVTALQALPQVLVALLSPPMKKIYRFQKEITEQIRKIMNGQNDLGKEHKTIFHAILNSKLDPSELTEKRLAHEAGSLVGAALETSKMTISLAVYYILASPEIHARLKEELTAAIPDPEKSLSVPELEQLPYLSAVIKESLRLSIGVSQRIRRYSDTTPIQYGNYTIPPGTVFGMCHWEQLRDPRIWDRPVEFLPGRWLGEEPKALNGEPLSKYFVPFHRGPRMCLGKEMGMAQLNMGLATLFRRVNLELFETGKDSVDIVADYFVPLVKKGSKGVRVLVK</sequence>
<dbReference type="EMBL" id="JAGMUU010000012">
    <property type="protein sequence ID" value="KAH7141538.1"/>
    <property type="molecule type" value="Genomic_DNA"/>
</dbReference>
<dbReference type="InterPro" id="IPR002401">
    <property type="entry name" value="Cyt_P450_E_grp-I"/>
</dbReference>
<dbReference type="InterPro" id="IPR001128">
    <property type="entry name" value="Cyt_P450"/>
</dbReference>
<evidence type="ECO:0000256" key="4">
    <source>
        <dbReference type="ARBA" id="ARBA00022723"/>
    </source>
</evidence>
<accession>A0A9P9EPP7</accession>
<comment type="similarity">
    <text evidence="2 7">Belongs to the cytochrome P450 family.</text>
</comment>
<dbReference type="Proteomes" id="UP000717696">
    <property type="component" value="Unassembled WGS sequence"/>
</dbReference>
<evidence type="ECO:0000256" key="2">
    <source>
        <dbReference type="ARBA" id="ARBA00010617"/>
    </source>
</evidence>
<evidence type="ECO:0000256" key="1">
    <source>
        <dbReference type="ARBA" id="ARBA00001971"/>
    </source>
</evidence>
<keyword evidence="9" id="KW-1185">Reference proteome</keyword>
<evidence type="ECO:0000313" key="9">
    <source>
        <dbReference type="Proteomes" id="UP000717696"/>
    </source>
</evidence>
<keyword evidence="5 6" id="KW-0408">Iron</keyword>
<dbReference type="PANTHER" id="PTHR24305">
    <property type="entry name" value="CYTOCHROME P450"/>
    <property type="match status" value="1"/>
</dbReference>
<protein>
    <submittedName>
        <fullName evidence="8">Cytochrome P450</fullName>
    </submittedName>
</protein>
<evidence type="ECO:0000256" key="7">
    <source>
        <dbReference type="RuleBase" id="RU000461"/>
    </source>
</evidence>
<evidence type="ECO:0000256" key="3">
    <source>
        <dbReference type="ARBA" id="ARBA00022617"/>
    </source>
</evidence>
<dbReference type="Pfam" id="PF00067">
    <property type="entry name" value="p450"/>
    <property type="match status" value="1"/>
</dbReference>
<dbReference type="PRINTS" id="PR00463">
    <property type="entry name" value="EP450I"/>
</dbReference>
<keyword evidence="4 6" id="KW-0479">Metal-binding</keyword>
<dbReference type="OrthoDB" id="3945418at2759"/>
<comment type="cofactor">
    <cofactor evidence="1 6">
        <name>heme</name>
        <dbReference type="ChEBI" id="CHEBI:30413"/>
    </cofactor>
</comment>
<dbReference type="AlphaFoldDB" id="A0A9P9EPP7"/>
<dbReference type="PROSITE" id="PS00086">
    <property type="entry name" value="CYTOCHROME_P450"/>
    <property type="match status" value="1"/>
</dbReference>
<evidence type="ECO:0000313" key="8">
    <source>
        <dbReference type="EMBL" id="KAH7141538.1"/>
    </source>
</evidence>
<proteinExistence type="inferred from homology"/>
<name>A0A9P9EPP7_9HYPO</name>
<dbReference type="GO" id="GO:0005506">
    <property type="term" value="F:iron ion binding"/>
    <property type="evidence" value="ECO:0007669"/>
    <property type="project" value="InterPro"/>
</dbReference>
<evidence type="ECO:0000256" key="5">
    <source>
        <dbReference type="ARBA" id="ARBA00023004"/>
    </source>
</evidence>
<dbReference type="SUPFAM" id="SSF48264">
    <property type="entry name" value="Cytochrome P450"/>
    <property type="match status" value="1"/>
</dbReference>
<dbReference type="InterPro" id="IPR036396">
    <property type="entry name" value="Cyt_P450_sf"/>
</dbReference>
<reference evidence="8" key="1">
    <citation type="journal article" date="2021" name="Nat. Commun.">
        <title>Genetic determinants of endophytism in the Arabidopsis root mycobiome.</title>
        <authorList>
            <person name="Mesny F."/>
            <person name="Miyauchi S."/>
            <person name="Thiergart T."/>
            <person name="Pickel B."/>
            <person name="Atanasova L."/>
            <person name="Karlsson M."/>
            <person name="Huettel B."/>
            <person name="Barry K.W."/>
            <person name="Haridas S."/>
            <person name="Chen C."/>
            <person name="Bauer D."/>
            <person name="Andreopoulos W."/>
            <person name="Pangilinan J."/>
            <person name="LaButti K."/>
            <person name="Riley R."/>
            <person name="Lipzen A."/>
            <person name="Clum A."/>
            <person name="Drula E."/>
            <person name="Henrissat B."/>
            <person name="Kohler A."/>
            <person name="Grigoriev I.V."/>
            <person name="Martin F.M."/>
            <person name="Hacquard S."/>
        </authorList>
    </citation>
    <scope>NUCLEOTIDE SEQUENCE</scope>
    <source>
        <strain evidence="8">MPI-CAGE-AT-0021</strain>
    </source>
</reference>
<organism evidence="8 9">
    <name type="scientific">Dactylonectria estremocensis</name>
    <dbReference type="NCBI Taxonomy" id="1079267"/>
    <lineage>
        <taxon>Eukaryota</taxon>
        <taxon>Fungi</taxon>
        <taxon>Dikarya</taxon>
        <taxon>Ascomycota</taxon>
        <taxon>Pezizomycotina</taxon>
        <taxon>Sordariomycetes</taxon>
        <taxon>Hypocreomycetidae</taxon>
        <taxon>Hypocreales</taxon>
        <taxon>Nectriaceae</taxon>
        <taxon>Dactylonectria</taxon>
    </lineage>
</organism>
<gene>
    <name evidence="8" type="ORF">B0J13DRAFT_596415</name>
</gene>
<dbReference type="Gene3D" id="1.10.630.10">
    <property type="entry name" value="Cytochrome P450"/>
    <property type="match status" value="1"/>
</dbReference>
<feature type="binding site" description="axial binding residue" evidence="6">
    <location>
        <position position="440"/>
    </location>
    <ligand>
        <name>heme</name>
        <dbReference type="ChEBI" id="CHEBI:30413"/>
    </ligand>
    <ligandPart>
        <name>Fe</name>
        <dbReference type="ChEBI" id="CHEBI:18248"/>
    </ligandPart>
</feature>
<dbReference type="PANTHER" id="PTHR24305:SF166">
    <property type="entry name" value="CYTOCHROME P450 12A4, MITOCHONDRIAL-RELATED"/>
    <property type="match status" value="1"/>
</dbReference>
<comment type="caution">
    <text evidence="8">The sequence shown here is derived from an EMBL/GenBank/DDBJ whole genome shotgun (WGS) entry which is preliminary data.</text>
</comment>
<dbReference type="GO" id="GO:0004497">
    <property type="term" value="F:monooxygenase activity"/>
    <property type="evidence" value="ECO:0007669"/>
    <property type="project" value="UniProtKB-KW"/>
</dbReference>
<keyword evidence="7" id="KW-0560">Oxidoreductase</keyword>
<dbReference type="InterPro" id="IPR050121">
    <property type="entry name" value="Cytochrome_P450_monoxygenase"/>
</dbReference>